<organism evidence="2 3">
    <name type="scientific">Sulfurospirillum tamanense</name>
    <dbReference type="NCBI Taxonomy" id="2813362"/>
    <lineage>
        <taxon>Bacteria</taxon>
        <taxon>Pseudomonadati</taxon>
        <taxon>Campylobacterota</taxon>
        <taxon>Epsilonproteobacteria</taxon>
        <taxon>Campylobacterales</taxon>
        <taxon>Sulfurospirillaceae</taxon>
        <taxon>Sulfurospirillum</taxon>
    </lineage>
</organism>
<comment type="caution">
    <text evidence="2">The sequence shown here is derived from an EMBL/GenBank/DDBJ whole genome shotgun (WGS) entry which is preliminary data.</text>
</comment>
<dbReference type="Pfam" id="PF11335">
    <property type="entry name" value="DUF3137"/>
    <property type="match status" value="1"/>
</dbReference>
<name>A0ABS2WSD3_9BACT</name>
<proteinExistence type="predicted"/>
<feature type="transmembrane region" description="Helical" evidence="1">
    <location>
        <begin position="38"/>
        <end position="56"/>
    </location>
</feature>
<protein>
    <submittedName>
        <fullName evidence="2">DUF3137 domain-containing protein</fullName>
    </submittedName>
</protein>
<evidence type="ECO:0000313" key="3">
    <source>
        <dbReference type="Proteomes" id="UP000703590"/>
    </source>
</evidence>
<evidence type="ECO:0000313" key="2">
    <source>
        <dbReference type="EMBL" id="MBN2964104.1"/>
    </source>
</evidence>
<accession>A0ABS2WSD3</accession>
<reference evidence="2 3" key="2">
    <citation type="submission" date="2021-02" db="EMBL/GenBank/DDBJ databases">
        <title>Sulfurospirillum tamanensis sp. nov.</title>
        <authorList>
            <person name="Frolova A."/>
            <person name="Merkel A."/>
            <person name="Slobodkin A."/>
        </authorList>
    </citation>
    <scope>NUCLEOTIDE SEQUENCE [LARGE SCALE GENOMIC DNA]</scope>
    <source>
        <strain evidence="2 3">T05b</strain>
    </source>
</reference>
<reference evidence="3" key="1">
    <citation type="submission" date="2021-02" db="EMBL/GenBank/DDBJ databases">
        <title>Sulfurospirillum tamanensis sp. nov.</title>
        <authorList>
            <person name="Merkel A.Y."/>
        </authorList>
    </citation>
    <scope>NUCLEOTIDE SEQUENCE [LARGE SCALE GENOMIC DNA]</scope>
    <source>
        <strain evidence="3">T05b</strain>
    </source>
</reference>
<sequence length="318" mass="35923">MTMYGALLDYFYTTLKEEISFLETQRLEAYARVKSSRVYWALGAGLLFLVFVNTLFKEEHLFALFFALTLGSAGCMLHEKHLTRTFCGLFKEHLIGRMVEYLGLSYAPQGHMSPHMFRQAAFFTRDFDTYGGDDLVKGNIAGVEVTWSDVKATYTTKNTKGKSTRHTLFEGFFFMAPFPRLFHKKTWVLPDVAQKILGDFGTLVQGLDRRGALVKLDNPNFERAFVVFSEDQIEARYLLSPVIMERLLALKNHAKTPLHVSFIAGHIFLGFSYGKPSFEPALSQPLGAFKTVEKHAQMLALMYGTVEALGLKSPHEAG</sequence>
<dbReference type="EMBL" id="JAFHKK010000007">
    <property type="protein sequence ID" value="MBN2964104.1"/>
    <property type="molecule type" value="Genomic_DNA"/>
</dbReference>
<reference evidence="2 3" key="3">
    <citation type="submission" date="2021-02" db="EMBL/GenBank/DDBJ databases">
        <authorList>
            <person name="Merkel A.Y."/>
        </authorList>
    </citation>
    <scope>NUCLEOTIDE SEQUENCE [LARGE SCALE GENOMIC DNA]</scope>
    <source>
        <strain evidence="2 3">T05b</strain>
    </source>
</reference>
<keyword evidence="1" id="KW-0472">Membrane</keyword>
<keyword evidence="3" id="KW-1185">Reference proteome</keyword>
<evidence type="ECO:0000256" key="1">
    <source>
        <dbReference type="SAM" id="Phobius"/>
    </source>
</evidence>
<dbReference type="Proteomes" id="UP000703590">
    <property type="component" value="Unassembled WGS sequence"/>
</dbReference>
<keyword evidence="1" id="KW-1133">Transmembrane helix</keyword>
<keyword evidence="1" id="KW-0812">Transmembrane</keyword>
<dbReference type="InterPro" id="IPR021484">
    <property type="entry name" value="DUF3137"/>
</dbReference>
<gene>
    <name evidence="2" type="ORF">JWV37_04880</name>
</gene>